<comment type="caution">
    <text evidence="9">The sequence shown here is derived from an EMBL/GenBank/DDBJ whole genome shotgun (WGS) entry which is preliminary data.</text>
</comment>
<dbReference type="EMBL" id="CAXKWB010031283">
    <property type="protein sequence ID" value="CAL4139180.1"/>
    <property type="molecule type" value="Genomic_DNA"/>
</dbReference>
<name>A0AAV2RWB2_MEGNR</name>
<dbReference type="PRINTS" id="PR00087">
    <property type="entry name" value="LIPOXYGENASE"/>
</dbReference>
<dbReference type="AlphaFoldDB" id="A0AAV2RWB2"/>
<keyword evidence="2" id="KW-0223">Dioxygenase</keyword>
<reference evidence="9 10" key="1">
    <citation type="submission" date="2024-05" db="EMBL/GenBank/DDBJ databases">
        <authorList>
            <person name="Wallberg A."/>
        </authorList>
    </citation>
    <scope>NUCLEOTIDE SEQUENCE [LARGE SCALE GENOMIC DNA]</scope>
</reference>
<evidence type="ECO:0000259" key="8">
    <source>
        <dbReference type="PROSITE" id="PS51393"/>
    </source>
</evidence>
<keyword evidence="3" id="KW-0560">Oxidoreductase</keyword>
<feature type="domain" description="PLAT" evidence="7">
    <location>
        <begin position="25"/>
        <end position="144"/>
    </location>
</feature>
<protein>
    <submittedName>
        <fullName evidence="9">Uncharacterized protein</fullName>
    </submittedName>
</protein>
<dbReference type="PROSITE" id="PS51393">
    <property type="entry name" value="LIPOXYGENASE_3"/>
    <property type="match status" value="1"/>
</dbReference>
<feature type="chain" id="PRO_5044010781" evidence="6">
    <location>
        <begin position="21"/>
        <end position="666"/>
    </location>
</feature>
<gene>
    <name evidence="9" type="ORF">MNOR_LOCUS28405</name>
</gene>
<dbReference type="GO" id="GO:0016702">
    <property type="term" value="F:oxidoreductase activity, acting on single donors with incorporation of molecular oxygen, incorporation of two atoms of oxygen"/>
    <property type="evidence" value="ECO:0007669"/>
    <property type="project" value="InterPro"/>
</dbReference>
<keyword evidence="10" id="KW-1185">Reference proteome</keyword>
<feature type="domain" description="Lipoxygenase" evidence="8">
    <location>
        <begin position="140"/>
        <end position="666"/>
    </location>
</feature>
<evidence type="ECO:0000256" key="4">
    <source>
        <dbReference type="ARBA" id="ARBA00023098"/>
    </source>
</evidence>
<keyword evidence="1" id="KW-0479">Metal-binding</keyword>
<comment type="caution">
    <text evidence="5">Lacks conserved residue(s) required for the propagation of feature annotation.</text>
</comment>
<evidence type="ECO:0000256" key="1">
    <source>
        <dbReference type="ARBA" id="ARBA00022723"/>
    </source>
</evidence>
<evidence type="ECO:0000256" key="2">
    <source>
        <dbReference type="ARBA" id="ARBA00022964"/>
    </source>
</evidence>
<dbReference type="InterPro" id="IPR020834">
    <property type="entry name" value="LipOase_CS"/>
</dbReference>
<dbReference type="Pfam" id="PF01477">
    <property type="entry name" value="PLAT"/>
    <property type="match status" value="1"/>
</dbReference>
<proteinExistence type="predicted"/>
<dbReference type="PROSITE" id="PS50095">
    <property type="entry name" value="PLAT"/>
    <property type="match status" value="1"/>
</dbReference>
<feature type="signal peptide" evidence="6">
    <location>
        <begin position="1"/>
        <end position="20"/>
    </location>
</feature>
<evidence type="ECO:0000313" key="9">
    <source>
        <dbReference type="EMBL" id="CAL4139180.1"/>
    </source>
</evidence>
<dbReference type="PANTHER" id="PTHR11771">
    <property type="entry name" value="LIPOXYGENASE"/>
    <property type="match status" value="1"/>
</dbReference>
<evidence type="ECO:0000256" key="6">
    <source>
        <dbReference type="SAM" id="SignalP"/>
    </source>
</evidence>
<dbReference type="InterPro" id="IPR001024">
    <property type="entry name" value="PLAT/LH2_dom"/>
</dbReference>
<dbReference type="InterPro" id="IPR036226">
    <property type="entry name" value="LipOase_C_sf"/>
</dbReference>
<feature type="non-terminal residue" evidence="9">
    <location>
        <position position="666"/>
    </location>
</feature>
<dbReference type="SUPFAM" id="SSF48484">
    <property type="entry name" value="Lipoxigenase"/>
    <property type="match status" value="1"/>
</dbReference>
<dbReference type="InterPro" id="IPR000907">
    <property type="entry name" value="LipOase"/>
</dbReference>
<keyword evidence="6" id="KW-0732">Signal</keyword>
<evidence type="ECO:0000256" key="5">
    <source>
        <dbReference type="PROSITE-ProRule" id="PRU00152"/>
    </source>
</evidence>
<organism evidence="9 10">
    <name type="scientific">Meganyctiphanes norvegica</name>
    <name type="common">Northern krill</name>
    <name type="synonym">Thysanopoda norvegica</name>
    <dbReference type="NCBI Taxonomy" id="48144"/>
    <lineage>
        <taxon>Eukaryota</taxon>
        <taxon>Metazoa</taxon>
        <taxon>Ecdysozoa</taxon>
        <taxon>Arthropoda</taxon>
        <taxon>Crustacea</taxon>
        <taxon>Multicrustacea</taxon>
        <taxon>Malacostraca</taxon>
        <taxon>Eumalacostraca</taxon>
        <taxon>Eucarida</taxon>
        <taxon>Euphausiacea</taxon>
        <taxon>Euphausiidae</taxon>
        <taxon>Meganyctiphanes</taxon>
    </lineage>
</organism>
<dbReference type="Gene3D" id="1.20.245.10">
    <property type="entry name" value="Lipoxygenase-1, Domain 5"/>
    <property type="match status" value="1"/>
</dbReference>
<dbReference type="PROSITE" id="PS00081">
    <property type="entry name" value="LIPOXYGENASE_2"/>
    <property type="match status" value="1"/>
</dbReference>
<keyword evidence="4" id="KW-0443">Lipid metabolism</keyword>
<dbReference type="Gene3D" id="2.60.60.20">
    <property type="entry name" value="PLAT/LH2 domain"/>
    <property type="match status" value="1"/>
</dbReference>
<dbReference type="GO" id="GO:0046872">
    <property type="term" value="F:metal ion binding"/>
    <property type="evidence" value="ECO:0007669"/>
    <property type="project" value="UniProtKB-KW"/>
</dbReference>
<dbReference type="InterPro" id="IPR013819">
    <property type="entry name" value="LipOase_C"/>
</dbReference>
<dbReference type="GO" id="GO:0034440">
    <property type="term" value="P:lipid oxidation"/>
    <property type="evidence" value="ECO:0007669"/>
    <property type="project" value="InterPro"/>
</dbReference>
<evidence type="ECO:0000259" key="7">
    <source>
        <dbReference type="PROSITE" id="PS50095"/>
    </source>
</evidence>
<evidence type="ECO:0000256" key="3">
    <source>
        <dbReference type="ARBA" id="ARBA00023002"/>
    </source>
</evidence>
<dbReference type="Proteomes" id="UP001497623">
    <property type="component" value="Unassembled WGS sequence"/>
</dbReference>
<dbReference type="InterPro" id="IPR036392">
    <property type="entry name" value="PLAT/LH2_dom_sf"/>
</dbReference>
<dbReference type="Pfam" id="PF00305">
    <property type="entry name" value="Lipoxygenase"/>
    <property type="match status" value="1"/>
</dbReference>
<sequence>MCFLTAWVLIVAGLSVTLKAYQINDHFLVTVKTGDGIDAETGSNVVVVFEDNNRRMTQPFPINRLFRGHLEQRGIDQHRVPIPEGFGTIMTLKFSRFDKHVEFPDWYSEFIFVDDPRINHRFYFPIDRWIESNLVYEFENYATCLPQFDMNNNIRELNLQNKRKDYIFKYNTGPATVIRPREEFFNDDYNFQLSKMQTVFFTSTFATGLLEWNIFNDINVIYREEFYLPESIHFWKEDSWFGAQRVQGLLPNIIELCHKIPDKLGVTEEVVRGLLEHYTLHQALKNNKIFNTDLEILDGVEYRYNIDHSAPIALFYLNMRNQLMPIAIQLRQRKGPSNPVYTPKDQLNTWLLAKMYYNNAEAQFHQALSHFGYTHAFLDGIATSMNRQLSPSHPIYKLLRPHFKDVISINKFADITILKDGAMLDSWSMLLKETPHITFKRAIGSVESDATARGVWDKQVLPYYPFRDDAMALYNIIKKYVTTIITHYYDTTSSVSSDWELQNWHTELALPRAQGGVGIPDLPGTRGFHDIGEVIDVVTMFITQSAVGHTAVNFPQYDMYGYLPNYPSMIMEGPPAQKREYTEADIMRMLPSRRDILSVMRYTKILSWQGANELSDFEKRYLYDPLSLKANVELKEDLKEVKNRNRHRLYPYKYLDPNYVPNGLSI</sequence>
<dbReference type="Gene3D" id="3.10.450.60">
    <property type="match status" value="1"/>
</dbReference>
<dbReference type="SUPFAM" id="SSF49723">
    <property type="entry name" value="Lipase/lipooxygenase domain (PLAT/LH2 domain)"/>
    <property type="match status" value="1"/>
</dbReference>
<accession>A0AAV2RWB2</accession>
<evidence type="ECO:0000313" key="10">
    <source>
        <dbReference type="Proteomes" id="UP001497623"/>
    </source>
</evidence>